<comment type="caution">
    <text evidence="2">The sequence shown here is derived from an EMBL/GenBank/DDBJ whole genome shotgun (WGS) entry which is preliminary data.</text>
</comment>
<dbReference type="AlphaFoldDB" id="A0A7Y0HZD1"/>
<feature type="transmembrane region" description="Helical" evidence="1">
    <location>
        <begin position="49"/>
        <end position="68"/>
    </location>
</feature>
<proteinExistence type="predicted"/>
<name>A0A7Y0HZD1_9BIFI</name>
<sequence>MTGGDIGFIVACVVLALWGSALLFAAEWVWDLVCRVTNTYTDPSRGALLFARICGFVLFVFGIGAVVMKVM</sequence>
<dbReference type="EMBL" id="JAAIIH010000008">
    <property type="protein sequence ID" value="NMN00669.1"/>
    <property type="molecule type" value="Genomic_DNA"/>
</dbReference>
<keyword evidence="1" id="KW-0812">Transmembrane</keyword>
<evidence type="ECO:0000256" key="1">
    <source>
        <dbReference type="SAM" id="Phobius"/>
    </source>
</evidence>
<protein>
    <submittedName>
        <fullName evidence="2">Uncharacterized protein</fullName>
    </submittedName>
</protein>
<gene>
    <name evidence="2" type="ORF">G1C96_1248</name>
</gene>
<keyword evidence="3" id="KW-1185">Reference proteome</keyword>
<dbReference type="RefSeq" id="WP_169275810.1">
    <property type="nucleotide sequence ID" value="NZ_JAAIIH010000008.1"/>
</dbReference>
<reference evidence="2 3" key="1">
    <citation type="submission" date="2020-02" db="EMBL/GenBank/DDBJ databases">
        <title>Characterization of phylogenetic diversity of novel bifidobacterial species isolated in Czech ZOOs.</title>
        <authorList>
            <person name="Lugli G.A."/>
            <person name="Vera N.B."/>
            <person name="Ventura M."/>
        </authorList>
    </citation>
    <scope>NUCLEOTIDE SEQUENCE [LARGE SCALE GENOMIC DNA]</scope>
    <source>
        <strain evidence="2 3">DSM 109958</strain>
    </source>
</reference>
<evidence type="ECO:0000313" key="2">
    <source>
        <dbReference type="EMBL" id="NMN00669.1"/>
    </source>
</evidence>
<keyword evidence="1" id="KW-0472">Membrane</keyword>
<dbReference type="Proteomes" id="UP000588277">
    <property type="component" value="Unassembled WGS sequence"/>
</dbReference>
<keyword evidence="1" id="KW-1133">Transmembrane helix</keyword>
<accession>A0A7Y0HZD1</accession>
<evidence type="ECO:0000313" key="3">
    <source>
        <dbReference type="Proteomes" id="UP000588277"/>
    </source>
</evidence>
<organism evidence="2 3">
    <name type="scientific">Bifidobacterium moraviense</name>
    <dbReference type="NCBI Taxonomy" id="2675323"/>
    <lineage>
        <taxon>Bacteria</taxon>
        <taxon>Bacillati</taxon>
        <taxon>Actinomycetota</taxon>
        <taxon>Actinomycetes</taxon>
        <taxon>Bifidobacteriales</taxon>
        <taxon>Bifidobacteriaceae</taxon>
        <taxon>Bifidobacterium</taxon>
    </lineage>
</organism>